<name>A0A9W7MWX7_HIBTR</name>
<organism evidence="2 3">
    <name type="scientific">Hibiscus trionum</name>
    <name type="common">Flower of an hour</name>
    <dbReference type="NCBI Taxonomy" id="183268"/>
    <lineage>
        <taxon>Eukaryota</taxon>
        <taxon>Viridiplantae</taxon>
        <taxon>Streptophyta</taxon>
        <taxon>Embryophyta</taxon>
        <taxon>Tracheophyta</taxon>
        <taxon>Spermatophyta</taxon>
        <taxon>Magnoliopsida</taxon>
        <taxon>eudicotyledons</taxon>
        <taxon>Gunneridae</taxon>
        <taxon>Pentapetalae</taxon>
        <taxon>rosids</taxon>
        <taxon>malvids</taxon>
        <taxon>Malvales</taxon>
        <taxon>Malvaceae</taxon>
        <taxon>Malvoideae</taxon>
        <taxon>Hibiscus</taxon>
    </lineage>
</organism>
<feature type="transmembrane region" description="Helical" evidence="1">
    <location>
        <begin position="269"/>
        <end position="294"/>
    </location>
</feature>
<feature type="transmembrane region" description="Helical" evidence="1">
    <location>
        <begin position="98"/>
        <end position="121"/>
    </location>
</feature>
<keyword evidence="1" id="KW-0472">Membrane</keyword>
<dbReference type="Proteomes" id="UP001165190">
    <property type="component" value="Unassembled WGS sequence"/>
</dbReference>
<keyword evidence="1" id="KW-0812">Transmembrane</keyword>
<feature type="transmembrane region" description="Helical" evidence="1">
    <location>
        <begin position="234"/>
        <end position="257"/>
    </location>
</feature>
<feature type="transmembrane region" description="Helical" evidence="1">
    <location>
        <begin position="40"/>
        <end position="61"/>
    </location>
</feature>
<dbReference type="AlphaFoldDB" id="A0A9W7MWX7"/>
<keyword evidence="1" id="KW-1133">Transmembrane helix</keyword>
<evidence type="ECO:0000256" key="1">
    <source>
        <dbReference type="SAM" id="Phobius"/>
    </source>
</evidence>
<proteinExistence type="predicted"/>
<feature type="transmembrane region" description="Helical" evidence="1">
    <location>
        <begin position="205"/>
        <end position="228"/>
    </location>
</feature>
<dbReference type="PANTHER" id="PTHR12242">
    <property type="entry name" value="OS02G0130600 PROTEIN-RELATED"/>
    <property type="match status" value="1"/>
</dbReference>
<comment type="caution">
    <text evidence="2">The sequence shown here is derived from an EMBL/GenBank/DDBJ whole genome shotgun (WGS) entry which is preliminary data.</text>
</comment>
<protein>
    <submittedName>
        <fullName evidence="2">Uncharacterized protein</fullName>
    </submittedName>
</protein>
<dbReference type="EMBL" id="BSYR01000065">
    <property type="protein sequence ID" value="GMJ13211.1"/>
    <property type="molecule type" value="Genomic_DNA"/>
</dbReference>
<gene>
    <name evidence="2" type="ORF">HRI_004990300</name>
</gene>
<evidence type="ECO:0000313" key="3">
    <source>
        <dbReference type="Proteomes" id="UP001165190"/>
    </source>
</evidence>
<evidence type="ECO:0000313" key="2">
    <source>
        <dbReference type="EMBL" id="GMJ13211.1"/>
    </source>
</evidence>
<feature type="transmembrane region" description="Helical" evidence="1">
    <location>
        <begin position="127"/>
        <end position="151"/>
    </location>
</feature>
<sequence length="345" mass="39219">MITNGASKSNLLSFLSGSSTHTWQPVTTADTATASYWLNWRFTLCALFILTSMVVSAVVIWKLEGRKKSEDGDNSKEAPGILYEDEAWNTSLRSIHPAWLLSFRMFAFFMLLALLLANVAVDGTGIFYFYTQWTFTLVTIYFGFGSAISIYGCQKHWGKAGGDRTGHICSDFEGANASNRSKHFDTYGSPYRPPRAGAWTYAFQIMYQTSAGAVILTDSVFWLVLFPLLSAKDYGLNFLLVCMHSVNAVFLVGDTILNCMRFPFFRIGYFVLWTGTFVVFQWIIHACINLWWPYPFLDLSSLYAPLWYMGVGVMHIPCYGIFGLMIKLKDFALWRSSPESFRKRR</sequence>
<accession>A0A9W7MWX7</accession>
<dbReference type="PANTHER" id="PTHR12242:SF10">
    <property type="entry name" value="TRANSMEMBRANE PROTEIN"/>
    <property type="match status" value="1"/>
</dbReference>
<keyword evidence="3" id="KW-1185">Reference proteome</keyword>
<feature type="transmembrane region" description="Helical" evidence="1">
    <location>
        <begin position="306"/>
        <end position="326"/>
    </location>
</feature>
<reference evidence="2" key="1">
    <citation type="submission" date="2023-05" db="EMBL/GenBank/DDBJ databases">
        <title>Genome and transcriptome analyses reveal genes involved in the formation of fine ridges on petal epidermal cells in Hibiscus trionum.</title>
        <authorList>
            <person name="Koshimizu S."/>
            <person name="Masuda S."/>
            <person name="Ishii T."/>
            <person name="Shirasu K."/>
            <person name="Hoshino A."/>
            <person name="Arita M."/>
        </authorList>
    </citation>
    <scope>NUCLEOTIDE SEQUENCE</scope>
    <source>
        <strain evidence="2">Hamamatsu line</strain>
    </source>
</reference>
<dbReference type="OrthoDB" id="419711at2759"/>
<dbReference type="GO" id="GO:0016020">
    <property type="term" value="C:membrane"/>
    <property type="evidence" value="ECO:0007669"/>
    <property type="project" value="TreeGrafter"/>
</dbReference>